<organism evidence="5 6">
    <name type="scientific">Jeotgalibaca ciconiae</name>
    <dbReference type="NCBI Taxonomy" id="2496265"/>
    <lineage>
        <taxon>Bacteria</taxon>
        <taxon>Bacillati</taxon>
        <taxon>Bacillota</taxon>
        <taxon>Bacilli</taxon>
        <taxon>Lactobacillales</taxon>
        <taxon>Carnobacteriaceae</taxon>
        <taxon>Jeotgalibaca</taxon>
    </lineage>
</organism>
<evidence type="ECO:0000259" key="4">
    <source>
        <dbReference type="Pfam" id="PF21984"/>
    </source>
</evidence>
<dbReference type="Pfam" id="PF21984">
    <property type="entry name" value="DnaD_N"/>
    <property type="match status" value="1"/>
</dbReference>
<evidence type="ECO:0000259" key="3">
    <source>
        <dbReference type="Pfam" id="PF07261"/>
    </source>
</evidence>
<dbReference type="InterPro" id="IPR036388">
    <property type="entry name" value="WH-like_DNA-bd_sf"/>
</dbReference>
<dbReference type="InterPro" id="IPR053843">
    <property type="entry name" value="DnaD_N"/>
</dbReference>
<dbReference type="Gene3D" id="1.10.10.10">
    <property type="entry name" value="Winged helix-like DNA-binding domain superfamily/Winged helix DNA-binding domain"/>
    <property type="match status" value="1"/>
</dbReference>
<feature type="domain" description="DnaB/C C-terminal" evidence="3">
    <location>
        <begin position="126"/>
        <end position="198"/>
    </location>
</feature>
<feature type="domain" description="DnaD N-terminal" evidence="4">
    <location>
        <begin position="16"/>
        <end position="115"/>
    </location>
</feature>
<evidence type="ECO:0000256" key="1">
    <source>
        <dbReference type="ARBA" id="ARBA00093462"/>
    </source>
</evidence>
<gene>
    <name evidence="5" type="ORF">EJN90_12090</name>
</gene>
<sequence length="231" mass="27366">MNDHLELWLNYGHTVINNSLLENYMAIGLNETELVFVIQLQSYLDQNIYFPNMGEIANRMDRKESEIFAILHSLIQKNYISITTEKDDFDKVVDRYSLIPLYKKLGMLLTKKSEQTKSSESDINLLEIFQQEFGRLLTPIEMQTIGEWLDTDDYSKELILEALREAVLNQKYSLKYIDRILLSWDKKNIRSSNQAKEESKRFANQQYTQGRDSEEEPEEEMIPLFNWLEEE</sequence>
<dbReference type="SUPFAM" id="SSF158499">
    <property type="entry name" value="DnaD domain-like"/>
    <property type="match status" value="1"/>
</dbReference>
<comment type="similarity">
    <text evidence="1">Belongs to the DnaB/DnaD family.</text>
</comment>
<name>A0A3Q9BLY8_9LACT</name>
<evidence type="ECO:0000313" key="6">
    <source>
        <dbReference type="Proteomes" id="UP000273326"/>
    </source>
</evidence>
<dbReference type="Pfam" id="PF07261">
    <property type="entry name" value="DnaB_2"/>
    <property type="match status" value="1"/>
</dbReference>
<dbReference type="OrthoDB" id="9770238at2"/>
<keyword evidence="6" id="KW-1185">Reference proteome</keyword>
<evidence type="ECO:0000313" key="5">
    <source>
        <dbReference type="EMBL" id="AZP05320.1"/>
    </source>
</evidence>
<dbReference type="Proteomes" id="UP000273326">
    <property type="component" value="Chromosome"/>
</dbReference>
<dbReference type="InterPro" id="IPR034829">
    <property type="entry name" value="DnaD-like_sf"/>
</dbReference>
<dbReference type="InterPro" id="IPR006343">
    <property type="entry name" value="DnaB/C_C"/>
</dbReference>
<dbReference type="Gene3D" id="1.10.10.630">
    <property type="entry name" value="DnaD domain-like"/>
    <property type="match status" value="1"/>
</dbReference>
<dbReference type="PANTHER" id="PTHR37293">
    <property type="entry name" value="PHAGE REPLICATION PROTEIN-RELATED"/>
    <property type="match status" value="1"/>
</dbReference>
<feature type="region of interest" description="Disordered" evidence="2">
    <location>
        <begin position="194"/>
        <end position="222"/>
    </location>
</feature>
<evidence type="ECO:0000256" key="2">
    <source>
        <dbReference type="SAM" id="MobiDB-lite"/>
    </source>
</evidence>
<dbReference type="EMBL" id="CP034465">
    <property type="protein sequence ID" value="AZP05320.1"/>
    <property type="molecule type" value="Genomic_DNA"/>
</dbReference>
<reference evidence="6" key="1">
    <citation type="submission" date="2018-12" db="EMBL/GenBank/DDBJ databases">
        <title>Complete genome sequencing of Jeotgalibaca sp. H21T32.</title>
        <authorList>
            <person name="Bae J.-W."/>
            <person name="Lee S.-Y."/>
        </authorList>
    </citation>
    <scope>NUCLEOTIDE SEQUENCE [LARGE SCALE GENOMIC DNA]</scope>
    <source>
        <strain evidence="6">H21T32</strain>
    </source>
</reference>
<dbReference type="AlphaFoldDB" id="A0A3Q9BLY8"/>
<dbReference type="InterPro" id="IPR053162">
    <property type="entry name" value="DnaD"/>
</dbReference>
<dbReference type="NCBIfam" id="TIGR01446">
    <property type="entry name" value="DnaD_dom"/>
    <property type="match status" value="1"/>
</dbReference>
<dbReference type="PANTHER" id="PTHR37293:SF6">
    <property type="entry name" value="DNA REPLICATION PROTEIN DNAD"/>
    <property type="match status" value="1"/>
</dbReference>
<protein>
    <submittedName>
        <fullName evidence="5">DnaD domain protein</fullName>
    </submittedName>
</protein>
<dbReference type="RefSeq" id="WP_126111596.1">
    <property type="nucleotide sequence ID" value="NZ_CP034465.1"/>
</dbReference>
<dbReference type="KEGG" id="jeh:EJN90_12090"/>
<accession>A0A3Q9BLY8</accession>
<proteinExistence type="inferred from homology"/>